<evidence type="ECO:0000313" key="3">
    <source>
        <dbReference type="Proteomes" id="UP000266482"/>
    </source>
</evidence>
<organism evidence="2 3">
    <name type="scientific">Paenibacillus nanensis</name>
    <dbReference type="NCBI Taxonomy" id="393251"/>
    <lineage>
        <taxon>Bacteria</taxon>
        <taxon>Bacillati</taxon>
        <taxon>Bacillota</taxon>
        <taxon>Bacilli</taxon>
        <taxon>Bacillales</taxon>
        <taxon>Paenibacillaceae</taxon>
        <taxon>Paenibacillus</taxon>
    </lineage>
</organism>
<dbReference type="PROSITE" id="PS51257">
    <property type="entry name" value="PROKAR_LIPOPROTEIN"/>
    <property type="match status" value="1"/>
</dbReference>
<evidence type="ECO:0008006" key="4">
    <source>
        <dbReference type="Google" id="ProtNLM"/>
    </source>
</evidence>
<dbReference type="EMBL" id="QXQA01000001">
    <property type="protein sequence ID" value="RIX60143.1"/>
    <property type="molecule type" value="Genomic_DNA"/>
</dbReference>
<dbReference type="OrthoDB" id="9772442at2"/>
<comment type="caution">
    <text evidence="2">The sequence shown here is derived from an EMBL/GenBank/DDBJ whole genome shotgun (WGS) entry which is preliminary data.</text>
</comment>
<feature type="region of interest" description="Disordered" evidence="1">
    <location>
        <begin position="33"/>
        <end position="73"/>
    </location>
</feature>
<gene>
    <name evidence="2" type="ORF">D3P08_00725</name>
</gene>
<dbReference type="RefSeq" id="WP_119597519.1">
    <property type="nucleotide sequence ID" value="NZ_QXQA01000001.1"/>
</dbReference>
<evidence type="ECO:0000313" key="2">
    <source>
        <dbReference type="EMBL" id="RIX60143.1"/>
    </source>
</evidence>
<sequence length="338" mass="36756">MHFGRRALFGLWITAMLLGGCQSASNTVDKQVSGNAEENNAQESVESVAGKETAEDKKDGPEEEAEPSSEDSVIAGEVIEEQSFSAVLEPAGQFAFIASQELSAEGFPTYHFYLKNEQGKLTELTYSIYDWELPGPADLKAVAFRDVNQDGKKDILVIIDRITGAGKMGAIPYSTVVTFTQQEAGFTYDAAIVEAIKEANIYRQITVDQVMALAESGFASNADQAWASLAPGVYELEGSNEWAGSVIEIKNRRADQISLNLDAFSVRGGEEGLKQGNVNLGELSGEAFRSEGDMVFKDESFELWLSLISPNELYVWDNGEPYFGAGVYVGGIYALKKD</sequence>
<proteinExistence type="predicted"/>
<keyword evidence="3" id="KW-1185">Reference proteome</keyword>
<accession>A0A3A1VNP0</accession>
<evidence type="ECO:0000256" key="1">
    <source>
        <dbReference type="SAM" id="MobiDB-lite"/>
    </source>
</evidence>
<feature type="compositionally biased region" description="Polar residues" evidence="1">
    <location>
        <begin position="33"/>
        <end position="45"/>
    </location>
</feature>
<dbReference type="Proteomes" id="UP000266482">
    <property type="component" value="Unassembled WGS sequence"/>
</dbReference>
<reference evidence="2 3" key="1">
    <citation type="submission" date="2018-09" db="EMBL/GenBank/DDBJ databases">
        <title>Paenibacillus aracenensis nov. sp. isolated from a cave in southern Spain.</title>
        <authorList>
            <person name="Jurado V."/>
            <person name="Gutierrez-Patricio S."/>
            <person name="Gonzalez-Pimentel J.L."/>
            <person name="Miller A.Z."/>
            <person name="Laiz L."/>
            <person name="Saiz-Jimenez C."/>
        </authorList>
    </citation>
    <scope>NUCLEOTIDE SEQUENCE [LARGE SCALE GENOMIC DNA]</scope>
    <source>
        <strain evidence="2 3">DSM 22867</strain>
    </source>
</reference>
<name>A0A3A1VNP0_9BACL</name>
<protein>
    <recommendedName>
        <fullName evidence="4">VCBS repeat-containing protein</fullName>
    </recommendedName>
</protein>
<dbReference type="AlphaFoldDB" id="A0A3A1VNP0"/>